<dbReference type="Gene3D" id="1.10.260.40">
    <property type="entry name" value="lambda repressor-like DNA-binding domains"/>
    <property type="match status" value="1"/>
</dbReference>
<dbReference type="SMART" id="SM00530">
    <property type="entry name" value="HTH_XRE"/>
    <property type="match status" value="1"/>
</dbReference>
<dbReference type="Proteomes" id="UP000644699">
    <property type="component" value="Unassembled WGS sequence"/>
</dbReference>
<name>A0A917E9L5_9HYPH</name>
<dbReference type="InterPro" id="IPR010982">
    <property type="entry name" value="Lambda_DNA-bd_dom_sf"/>
</dbReference>
<feature type="region of interest" description="Disordered" evidence="1">
    <location>
        <begin position="60"/>
        <end position="79"/>
    </location>
</feature>
<protein>
    <recommendedName>
        <fullName evidence="2">HTH cro/C1-type domain-containing protein</fullName>
    </recommendedName>
</protein>
<feature type="domain" description="HTH cro/C1-type" evidence="2">
    <location>
        <begin position="1"/>
        <end position="55"/>
    </location>
</feature>
<evidence type="ECO:0000259" key="2">
    <source>
        <dbReference type="PROSITE" id="PS50943"/>
    </source>
</evidence>
<feature type="compositionally biased region" description="Basic and acidic residues" evidence="1">
    <location>
        <begin position="62"/>
        <end position="73"/>
    </location>
</feature>
<evidence type="ECO:0000256" key="1">
    <source>
        <dbReference type="SAM" id="MobiDB-lite"/>
    </source>
</evidence>
<evidence type="ECO:0000313" key="3">
    <source>
        <dbReference type="EMBL" id="GGE12746.1"/>
    </source>
</evidence>
<dbReference type="SUPFAM" id="SSF47413">
    <property type="entry name" value="lambda repressor-like DNA-binding domains"/>
    <property type="match status" value="1"/>
</dbReference>
<dbReference type="EMBL" id="BMIQ01000005">
    <property type="protein sequence ID" value="GGE12746.1"/>
    <property type="molecule type" value="Genomic_DNA"/>
</dbReference>
<keyword evidence="4" id="KW-1185">Reference proteome</keyword>
<dbReference type="GO" id="GO:0003677">
    <property type="term" value="F:DNA binding"/>
    <property type="evidence" value="ECO:0007669"/>
    <property type="project" value="InterPro"/>
</dbReference>
<accession>A0A917E9L5</accession>
<dbReference type="AlphaFoldDB" id="A0A917E9L5"/>
<dbReference type="Pfam" id="PF01381">
    <property type="entry name" value="HTH_3"/>
    <property type="match status" value="1"/>
</dbReference>
<gene>
    <name evidence="3" type="ORF">GCM10011390_34920</name>
</gene>
<dbReference type="RefSeq" id="WP_210318463.1">
    <property type="nucleotide sequence ID" value="NZ_BMIQ01000005.1"/>
</dbReference>
<sequence>MRRIRLERQLTQEQLGELIGVSYQQVQKYETGANRVAAGKLWLIARVLDCGLLEFMPDDSFEPAREERPDGHSKGHLGL</sequence>
<comment type="caution">
    <text evidence="3">The sequence shown here is derived from an EMBL/GenBank/DDBJ whole genome shotgun (WGS) entry which is preliminary data.</text>
</comment>
<dbReference type="CDD" id="cd00093">
    <property type="entry name" value="HTH_XRE"/>
    <property type="match status" value="1"/>
</dbReference>
<reference evidence="3" key="2">
    <citation type="submission" date="2020-09" db="EMBL/GenBank/DDBJ databases">
        <authorList>
            <person name="Sun Q."/>
            <person name="Zhou Y."/>
        </authorList>
    </citation>
    <scope>NUCLEOTIDE SEQUENCE</scope>
    <source>
        <strain evidence="3">CGMCC 1.15367</strain>
    </source>
</reference>
<proteinExistence type="predicted"/>
<organism evidence="3 4">
    <name type="scientific">Aureimonas endophytica</name>
    <dbReference type="NCBI Taxonomy" id="2027858"/>
    <lineage>
        <taxon>Bacteria</taxon>
        <taxon>Pseudomonadati</taxon>
        <taxon>Pseudomonadota</taxon>
        <taxon>Alphaproteobacteria</taxon>
        <taxon>Hyphomicrobiales</taxon>
        <taxon>Aurantimonadaceae</taxon>
        <taxon>Aureimonas</taxon>
    </lineage>
</organism>
<reference evidence="3" key="1">
    <citation type="journal article" date="2014" name="Int. J. Syst. Evol. Microbiol.">
        <title>Complete genome sequence of Corynebacterium casei LMG S-19264T (=DSM 44701T), isolated from a smear-ripened cheese.</title>
        <authorList>
            <consortium name="US DOE Joint Genome Institute (JGI-PGF)"/>
            <person name="Walter F."/>
            <person name="Albersmeier A."/>
            <person name="Kalinowski J."/>
            <person name="Ruckert C."/>
        </authorList>
    </citation>
    <scope>NUCLEOTIDE SEQUENCE</scope>
    <source>
        <strain evidence="3">CGMCC 1.15367</strain>
    </source>
</reference>
<dbReference type="PROSITE" id="PS50943">
    <property type="entry name" value="HTH_CROC1"/>
    <property type="match status" value="1"/>
</dbReference>
<evidence type="ECO:0000313" key="4">
    <source>
        <dbReference type="Proteomes" id="UP000644699"/>
    </source>
</evidence>
<dbReference type="InterPro" id="IPR001387">
    <property type="entry name" value="Cro/C1-type_HTH"/>
</dbReference>